<organismHost>
    <name type="scientific">Choristoneura fumiferana</name>
    <name type="common">Spruce budworm moth</name>
    <name type="synonym">Archips fumiferana</name>
    <dbReference type="NCBI Taxonomy" id="7141"/>
</organismHost>
<proteinExistence type="predicted"/>
<accession>A0A916KPV2</accession>
<dbReference type="OrthoDB" id="39474at10239"/>
<gene>
    <name evidence="1" type="ORF">CHBEV_296</name>
</gene>
<dbReference type="GeneID" id="15613286"/>
<sequence length="128" mass="14782">MNLIKCLYILFIIKICTGCDDNHNQTSSYYCEVYFTCKDNEYTIQTCKNNTVFFKNRCITQEVYKSINGFKCIKCPILIDSMVNGGNIDCSRLSHGDCCYKQHTKLIYCKNNVWSSMEASLTCEQLLS</sequence>
<dbReference type="KEGG" id="vg:15613286"/>
<evidence type="ECO:0000313" key="2">
    <source>
        <dbReference type="Proteomes" id="UP000792220"/>
    </source>
</evidence>
<reference evidence="1" key="1">
    <citation type="journal article" date="2013" name="J. Virol.">
        <title>New Insights into the Evolution of Entomopoxvirinae from the Complete Genome Sequences of Four Entomopoxviruses Infecting Adoxophyes honmai, Choristoneura biennis, Choristoneura rosaceana, and Mythimna separata.</title>
        <authorList>
            <person name="Theze J."/>
            <person name="Takatsuka J."/>
            <person name="Li Z."/>
            <person name="Gallais J."/>
            <person name="Doucet D."/>
            <person name="Arif B."/>
            <person name="Nakai M."/>
            <person name="Herniou E.A."/>
        </authorList>
    </citation>
    <scope>NUCLEOTIDE SEQUENCE</scope>
</reference>
<dbReference type="GO" id="GO:0008061">
    <property type="term" value="F:chitin binding"/>
    <property type="evidence" value="ECO:0007669"/>
    <property type="project" value="InterPro"/>
</dbReference>
<dbReference type="InterPro" id="IPR036508">
    <property type="entry name" value="Chitin-bd_dom_sf"/>
</dbReference>
<keyword evidence="2" id="KW-1185">Reference proteome</keyword>
<evidence type="ECO:0000313" key="1">
    <source>
        <dbReference type="EMBL" id="CCU55864.1"/>
    </source>
</evidence>
<dbReference type="SUPFAM" id="SSF57625">
    <property type="entry name" value="Invertebrate chitin-binding proteins"/>
    <property type="match status" value="1"/>
</dbReference>
<dbReference type="RefSeq" id="YP_008004366.1">
    <property type="nucleotide sequence ID" value="NC_021248.1"/>
</dbReference>
<dbReference type="Proteomes" id="UP000792220">
    <property type="component" value="Genome"/>
</dbReference>
<protein>
    <submittedName>
        <fullName evidence="1">Uncharacterized protein</fullName>
    </submittedName>
</protein>
<name>A0A916KPV2_CBEPV</name>
<organism evidence="1 2">
    <name type="scientific">Choristoneura biennis entomopoxvirus</name>
    <name type="common">CbEPV</name>
    <dbReference type="NCBI Taxonomy" id="10288"/>
    <lineage>
        <taxon>Viruses</taxon>
        <taxon>Varidnaviria</taxon>
        <taxon>Bamfordvirae</taxon>
        <taxon>Nucleocytoviricota</taxon>
        <taxon>Pokkesviricetes</taxon>
        <taxon>Chitovirales</taxon>
        <taxon>Poxviridae</taxon>
        <taxon>Entomopoxvirinae</taxon>
        <taxon>Betaentomopoxvirus</taxon>
        <taxon>Betaentomopoxvirus cbiennis</taxon>
    </lineage>
</organism>
<dbReference type="EMBL" id="HF679132">
    <property type="protein sequence ID" value="CCU55864.1"/>
    <property type="molecule type" value="Genomic_DNA"/>
</dbReference>